<dbReference type="CDD" id="cd00170">
    <property type="entry name" value="SEC14"/>
    <property type="match status" value="1"/>
</dbReference>
<dbReference type="OrthoDB" id="413953at2759"/>
<reference evidence="7 8" key="1">
    <citation type="journal article" date="2012" name="Plant Cell">
        <title>Genome comparison of barley and maize smut fungi reveals targeted loss of RNA silencing components and species-specific presence of transposable elements.</title>
        <authorList>
            <person name="Laurie J.D."/>
            <person name="Ali S."/>
            <person name="Linning R."/>
            <person name="Mannhaupt G."/>
            <person name="Wong P."/>
            <person name="Gueldener U."/>
            <person name="Muensterkoetter M."/>
            <person name="Moore R."/>
            <person name="Kahmann R."/>
            <person name="Bakkeren G."/>
            <person name="Schirawski J."/>
        </authorList>
    </citation>
    <scope>NUCLEOTIDE SEQUENCE [LARGE SCALE GENOMIC DNA]</scope>
    <source>
        <strain evidence="8">Uh4875-4</strain>
    </source>
</reference>
<evidence type="ECO:0000313" key="7">
    <source>
        <dbReference type="EMBL" id="CCF50142.1"/>
    </source>
</evidence>
<sequence>MSRFLGRLSRTPSSQSISTVDSSSPSSSSSSQPLPPKTSSILTTPAPGCTPKPLPTLTSDQQTKLTELETFIRSFASTNPPRSDYAPWENKWLSEYNLYQRYLRAAKGDLQNAKKRLQSTLEWRRSFKPDLIPPSSVAHEAETGKQVVSGFDNEGRPLIYLRPARENTCPSNDQVRYLVYTLERAIDMMPQGVENYAIVIDYKSATSQSNPSLSTARTVANILQNHYVERLGKAFIVNVPWFINAFFSAVTPFLDPVTKEKIKFNANLTEYVPKEQLDAEFAGGRYNYEWDFKTYWDTLLRIGGIAEDGSRTGKKEEVNGDAIERHAVERHAVERHADRIAATQLTDEGKQGATIPATAAVVGGSTAAVATAATNESNAATGYKHLQNTADYESLLSAYDTFLFDCDGVLWSGDETIPGVVSVLEKLGCRGKEIIFVTNNAAKSRATYLEKFASLRIQADIDQVFSSSYASAVYLQKVLKFPSDRKVYVIGMHGIEEELDALGIQHCGGTNAEDNKFLPALDFTSLQTEDAIDPKVGAVVCGFDMHMSYLKLAKAFKHLTRPGFDGPVEANCSGGGCHFILTNDDSTFPAKGGPWPGAGSLSAPLVFSTKRTPTIVGKPHKPMLDCIIATKHFDPKRAIMVGDRLDTDIEFAKQGGIASLLVLTGISSLDEIQGVGAKTVPDYVVDSLGDFDALP</sequence>
<dbReference type="InterPro" id="IPR006357">
    <property type="entry name" value="HAD-SF_hydro_IIA"/>
</dbReference>
<dbReference type="PANTHER" id="PTHR45824">
    <property type="entry name" value="GH16843P"/>
    <property type="match status" value="1"/>
</dbReference>
<dbReference type="SMART" id="SM00516">
    <property type="entry name" value="SEC14"/>
    <property type="match status" value="1"/>
</dbReference>
<feature type="compositionally biased region" description="Low complexity" evidence="5">
    <location>
        <begin position="11"/>
        <end position="40"/>
    </location>
</feature>
<evidence type="ECO:0000256" key="1">
    <source>
        <dbReference type="ARBA" id="ARBA00022801"/>
    </source>
</evidence>
<evidence type="ECO:0000259" key="6">
    <source>
        <dbReference type="PROSITE" id="PS50191"/>
    </source>
</evidence>
<dbReference type="InterPro" id="IPR006349">
    <property type="entry name" value="PGP_euk"/>
</dbReference>
<name>I2FT99_USTHO</name>
<protein>
    <recommendedName>
        <fullName evidence="4">4-nitrophenylphosphatase</fullName>
        <ecNumber evidence="3">3.1.3.41</ecNumber>
    </recommendedName>
</protein>
<keyword evidence="1" id="KW-0378">Hydrolase</keyword>
<dbReference type="Gene3D" id="3.40.525.10">
    <property type="entry name" value="CRAL-TRIO lipid binding domain"/>
    <property type="match status" value="1"/>
</dbReference>
<dbReference type="EC" id="3.1.3.41" evidence="3"/>
<evidence type="ECO:0000256" key="2">
    <source>
        <dbReference type="ARBA" id="ARBA00050247"/>
    </source>
</evidence>
<dbReference type="GO" id="GO:0004035">
    <property type="term" value="F:alkaline phosphatase activity"/>
    <property type="evidence" value="ECO:0007669"/>
    <property type="project" value="UniProtKB-ARBA"/>
</dbReference>
<dbReference type="Proteomes" id="UP000006174">
    <property type="component" value="Unassembled WGS sequence"/>
</dbReference>
<evidence type="ECO:0000256" key="3">
    <source>
        <dbReference type="ARBA" id="ARBA00066659"/>
    </source>
</evidence>
<dbReference type="Pfam" id="PF13242">
    <property type="entry name" value="Hydrolase_like"/>
    <property type="match status" value="1"/>
</dbReference>
<gene>
    <name evidence="7" type="ORF">UHOR_07130</name>
</gene>
<accession>I2FT99</accession>
<dbReference type="SUPFAM" id="SSF46938">
    <property type="entry name" value="CRAL/TRIO N-terminal domain"/>
    <property type="match status" value="1"/>
</dbReference>
<evidence type="ECO:0000256" key="5">
    <source>
        <dbReference type="SAM" id="MobiDB-lite"/>
    </source>
</evidence>
<dbReference type="PANTHER" id="PTHR45824:SF29">
    <property type="entry name" value="GH16843P"/>
    <property type="match status" value="1"/>
</dbReference>
<dbReference type="InterPro" id="IPR036273">
    <property type="entry name" value="CRAL/TRIO_N_dom_sf"/>
</dbReference>
<evidence type="ECO:0000313" key="8">
    <source>
        <dbReference type="Proteomes" id="UP000006174"/>
    </source>
</evidence>
<feature type="region of interest" description="Disordered" evidence="5">
    <location>
        <begin position="1"/>
        <end position="60"/>
    </location>
</feature>
<dbReference type="eggNOG" id="KOG1470">
    <property type="taxonomic scope" value="Eukaryota"/>
</dbReference>
<dbReference type="SUPFAM" id="SSF56784">
    <property type="entry name" value="HAD-like"/>
    <property type="match status" value="1"/>
</dbReference>
<dbReference type="Gene3D" id="3.40.50.1000">
    <property type="entry name" value="HAD superfamily/HAD-like"/>
    <property type="match status" value="2"/>
</dbReference>
<comment type="catalytic activity">
    <reaction evidence="2">
        <text>4-nitrophenyl phosphate + H2O = 4-nitrophenol + phosphate + H(+)</text>
        <dbReference type="Rhea" id="RHEA:21664"/>
        <dbReference type="ChEBI" id="CHEBI:15377"/>
        <dbReference type="ChEBI" id="CHEBI:15378"/>
        <dbReference type="ChEBI" id="CHEBI:43474"/>
        <dbReference type="ChEBI" id="CHEBI:57917"/>
        <dbReference type="ChEBI" id="CHEBI:61146"/>
        <dbReference type="EC" id="3.1.3.41"/>
    </reaction>
</comment>
<proteinExistence type="predicted"/>
<dbReference type="SUPFAM" id="SSF52087">
    <property type="entry name" value="CRAL/TRIO domain"/>
    <property type="match status" value="1"/>
</dbReference>
<dbReference type="InterPro" id="IPR023214">
    <property type="entry name" value="HAD_sf"/>
</dbReference>
<evidence type="ECO:0000256" key="4">
    <source>
        <dbReference type="ARBA" id="ARBA00069197"/>
    </source>
</evidence>
<keyword evidence="8" id="KW-1185">Reference proteome</keyword>
<dbReference type="STRING" id="1128400.I2FT99"/>
<dbReference type="InterPro" id="IPR001251">
    <property type="entry name" value="CRAL-TRIO_dom"/>
</dbReference>
<feature type="domain" description="CRAL-TRIO" evidence="6">
    <location>
        <begin position="136"/>
        <end position="289"/>
    </location>
</feature>
<dbReference type="Pfam" id="PF00650">
    <property type="entry name" value="CRAL_TRIO"/>
    <property type="match status" value="1"/>
</dbReference>
<dbReference type="PROSITE" id="PS50191">
    <property type="entry name" value="CRAL_TRIO"/>
    <property type="match status" value="1"/>
</dbReference>
<dbReference type="FunFam" id="3.40.50.1000:FF:000039">
    <property type="entry name" value="Phosphoglycolate phosphatase"/>
    <property type="match status" value="1"/>
</dbReference>
<dbReference type="InterPro" id="IPR036865">
    <property type="entry name" value="CRAL-TRIO_dom_sf"/>
</dbReference>
<dbReference type="InterPro" id="IPR052578">
    <property type="entry name" value="PI_Transfer_CRAL-TRIO"/>
</dbReference>
<comment type="caution">
    <text evidence="7">The sequence shown here is derived from an EMBL/GenBank/DDBJ whole genome shotgun (WGS) entry which is preliminary data.</text>
</comment>
<organism evidence="7 8">
    <name type="scientific">Ustilago hordei</name>
    <name type="common">Barley covered smut fungus</name>
    <dbReference type="NCBI Taxonomy" id="120017"/>
    <lineage>
        <taxon>Eukaryota</taxon>
        <taxon>Fungi</taxon>
        <taxon>Dikarya</taxon>
        <taxon>Basidiomycota</taxon>
        <taxon>Ustilaginomycotina</taxon>
        <taxon>Ustilaginomycetes</taxon>
        <taxon>Ustilaginales</taxon>
        <taxon>Ustilaginaceae</taxon>
        <taxon>Ustilago</taxon>
    </lineage>
</organism>
<dbReference type="AlphaFoldDB" id="I2FT99"/>
<dbReference type="eggNOG" id="KOG2882">
    <property type="taxonomic scope" value="Eukaryota"/>
</dbReference>
<dbReference type="Pfam" id="PF13344">
    <property type="entry name" value="Hydrolase_6"/>
    <property type="match status" value="1"/>
</dbReference>
<dbReference type="NCBIfam" id="TIGR01460">
    <property type="entry name" value="HAD-SF-IIA"/>
    <property type="match status" value="1"/>
</dbReference>
<dbReference type="HOGENOM" id="CLU_400184_0_0_1"/>
<dbReference type="GO" id="GO:0008526">
    <property type="term" value="F:phosphatidylinositol transfer activity"/>
    <property type="evidence" value="ECO:0007669"/>
    <property type="project" value="TreeGrafter"/>
</dbReference>
<dbReference type="NCBIfam" id="TIGR01452">
    <property type="entry name" value="PGP_euk"/>
    <property type="match status" value="1"/>
</dbReference>
<dbReference type="EMBL" id="CAGI01000151">
    <property type="protein sequence ID" value="CCF50142.1"/>
    <property type="molecule type" value="Genomic_DNA"/>
</dbReference>
<dbReference type="InterPro" id="IPR036412">
    <property type="entry name" value="HAD-like_sf"/>
</dbReference>
<dbReference type="OMA" id="WFINAFF"/>